<dbReference type="Gene3D" id="1.10.3470.10">
    <property type="entry name" value="ABC transporter involved in vitamin B12 uptake, BtuC"/>
    <property type="match status" value="1"/>
</dbReference>
<keyword evidence="5 8" id="KW-0812">Transmembrane</keyword>
<dbReference type="Pfam" id="PF01032">
    <property type="entry name" value="FecCD"/>
    <property type="match status" value="1"/>
</dbReference>
<dbReference type="AlphaFoldDB" id="A0A0R2T1G5"/>
<evidence type="ECO:0000256" key="1">
    <source>
        <dbReference type="ARBA" id="ARBA00004651"/>
    </source>
</evidence>
<feature type="transmembrane region" description="Helical" evidence="8">
    <location>
        <begin position="68"/>
        <end position="86"/>
    </location>
</feature>
<keyword evidence="3" id="KW-0813">Transport</keyword>
<keyword evidence="7 8" id="KW-0472">Membrane</keyword>
<dbReference type="InterPro" id="IPR000522">
    <property type="entry name" value="ABC_transptr_permease_BtuC"/>
</dbReference>
<dbReference type="InterPro" id="IPR037294">
    <property type="entry name" value="ABC_BtuC-like"/>
</dbReference>
<evidence type="ECO:0008006" key="11">
    <source>
        <dbReference type="Google" id="ProtNLM"/>
    </source>
</evidence>
<dbReference type="PANTHER" id="PTHR30472">
    <property type="entry name" value="FERRIC ENTEROBACTIN TRANSPORT SYSTEM PERMEASE PROTEIN"/>
    <property type="match status" value="1"/>
</dbReference>
<evidence type="ECO:0000256" key="3">
    <source>
        <dbReference type="ARBA" id="ARBA00022448"/>
    </source>
</evidence>
<evidence type="ECO:0000313" key="10">
    <source>
        <dbReference type="Proteomes" id="UP000051547"/>
    </source>
</evidence>
<dbReference type="PANTHER" id="PTHR30472:SF25">
    <property type="entry name" value="ABC TRANSPORTER PERMEASE PROTEIN MJ0876-RELATED"/>
    <property type="match status" value="1"/>
</dbReference>
<evidence type="ECO:0000256" key="6">
    <source>
        <dbReference type="ARBA" id="ARBA00022989"/>
    </source>
</evidence>
<comment type="similarity">
    <text evidence="2">Belongs to the binding-protein-dependent transport system permease family. FecCD subfamily.</text>
</comment>
<dbReference type="Proteomes" id="UP000051547">
    <property type="component" value="Unassembled WGS sequence"/>
</dbReference>
<protein>
    <recommendedName>
        <fullName evidence="11">Iron ABC transporter permease</fullName>
    </recommendedName>
</protein>
<keyword evidence="4" id="KW-1003">Cell membrane</keyword>
<comment type="caution">
    <text evidence="9">The sequence shown here is derived from an EMBL/GenBank/DDBJ whole genome shotgun (WGS) entry which is preliminary data.</text>
</comment>
<dbReference type="GO" id="GO:0005886">
    <property type="term" value="C:plasma membrane"/>
    <property type="evidence" value="ECO:0007669"/>
    <property type="project" value="UniProtKB-SubCell"/>
</dbReference>
<evidence type="ECO:0000313" key="9">
    <source>
        <dbReference type="EMBL" id="KRO78992.1"/>
    </source>
</evidence>
<gene>
    <name evidence="9" type="ORF">ABR72_01315</name>
</gene>
<comment type="subcellular location">
    <subcellularLocation>
        <location evidence="1">Cell membrane</location>
        <topology evidence="1">Multi-pass membrane protein</topology>
    </subcellularLocation>
</comment>
<reference evidence="9 10" key="1">
    <citation type="submission" date="2015-10" db="EMBL/GenBank/DDBJ databases">
        <title>Metagenome-Assembled Genomes uncover a global brackish microbiome.</title>
        <authorList>
            <person name="Hugerth L.W."/>
            <person name="Larsson J."/>
            <person name="Alneberg J."/>
            <person name="Lindh M.V."/>
            <person name="Legrand C."/>
            <person name="Pinhassi J."/>
            <person name="Andersson A.F."/>
        </authorList>
    </citation>
    <scope>NUCLEOTIDE SEQUENCE [LARGE SCALE GENOMIC DNA]</scope>
    <source>
        <strain evidence="9">BACL4 MAG-120920-bin41</strain>
    </source>
</reference>
<dbReference type="EMBL" id="LIBE01000431">
    <property type="protein sequence ID" value="KRO78992.1"/>
    <property type="molecule type" value="Genomic_DNA"/>
</dbReference>
<proteinExistence type="inferred from homology"/>
<feature type="transmembrane region" description="Helical" evidence="8">
    <location>
        <begin position="31"/>
        <end position="56"/>
    </location>
</feature>
<evidence type="ECO:0000256" key="2">
    <source>
        <dbReference type="ARBA" id="ARBA00007935"/>
    </source>
</evidence>
<evidence type="ECO:0000256" key="4">
    <source>
        <dbReference type="ARBA" id="ARBA00022475"/>
    </source>
</evidence>
<evidence type="ECO:0000256" key="7">
    <source>
        <dbReference type="ARBA" id="ARBA00023136"/>
    </source>
</evidence>
<keyword evidence="6 8" id="KW-1133">Transmembrane helix</keyword>
<organism evidence="9 10">
    <name type="scientific">OM182 bacterium BACL3 MAG-120920-bin41</name>
    <dbReference type="NCBI Taxonomy" id="1655580"/>
    <lineage>
        <taxon>Bacteria</taxon>
        <taxon>Pseudomonadati</taxon>
        <taxon>Pseudomonadota</taxon>
        <taxon>Gammaproteobacteria</taxon>
        <taxon>OMG group</taxon>
        <taxon>OM182 clade</taxon>
    </lineage>
</organism>
<name>A0A0R2T1G5_9GAMM</name>
<accession>A0A0R2T1G5</accession>
<feature type="transmembrane region" description="Helical" evidence="8">
    <location>
        <begin position="98"/>
        <end position="117"/>
    </location>
</feature>
<evidence type="ECO:0000256" key="8">
    <source>
        <dbReference type="SAM" id="Phobius"/>
    </source>
</evidence>
<dbReference type="GO" id="GO:0022857">
    <property type="term" value="F:transmembrane transporter activity"/>
    <property type="evidence" value="ECO:0007669"/>
    <property type="project" value="InterPro"/>
</dbReference>
<sequence length="123" mass="12896">MRAARSLNVLVRGDLVAASLGVDIKRLRLSLFFGASLLTVIAVTTAGSVGFVGLVVPHMLRLIGARDHRVLIPFSLLTGGTFLVVADTLARTLLAPQQLPVGVITALIGVPSFIAILRSTPSK</sequence>
<evidence type="ECO:0000256" key="5">
    <source>
        <dbReference type="ARBA" id="ARBA00022692"/>
    </source>
</evidence>
<dbReference type="SUPFAM" id="SSF81345">
    <property type="entry name" value="ABC transporter involved in vitamin B12 uptake, BtuC"/>
    <property type="match status" value="1"/>
</dbReference>